<reference evidence="1" key="1">
    <citation type="submission" date="2020-07" db="EMBL/GenBank/DDBJ databases">
        <authorList>
            <person name="Nieuwenhuis M."/>
            <person name="Van De Peppel L.J.J."/>
        </authorList>
    </citation>
    <scope>NUCLEOTIDE SEQUENCE</scope>
    <source>
        <strain evidence="1">AP01</strain>
        <tissue evidence="1">Mycelium</tissue>
    </source>
</reference>
<dbReference type="Proteomes" id="UP000775547">
    <property type="component" value="Unassembled WGS sequence"/>
</dbReference>
<keyword evidence="2" id="KW-1185">Reference proteome</keyword>
<reference evidence="1" key="2">
    <citation type="submission" date="2021-10" db="EMBL/GenBank/DDBJ databases">
        <title>Phylogenomics reveals ancestral predisposition of the termite-cultivated fungus Termitomyces towards a domesticated lifestyle.</title>
        <authorList>
            <person name="Auxier B."/>
            <person name="Grum-Grzhimaylo A."/>
            <person name="Cardenas M.E."/>
            <person name="Lodge J.D."/>
            <person name="Laessoe T."/>
            <person name="Pedersen O."/>
            <person name="Smith M.E."/>
            <person name="Kuyper T.W."/>
            <person name="Franco-Molano E.A."/>
            <person name="Baroni T.J."/>
            <person name="Aanen D.K."/>
        </authorList>
    </citation>
    <scope>NUCLEOTIDE SEQUENCE</scope>
    <source>
        <strain evidence="1">AP01</strain>
        <tissue evidence="1">Mycelium</tissue>
    </source>
</reference>
<protein>
    <submittedName>
        <fullName evidence="1">Uncharacterized protein</fullName>
    </submittedName>
</protein>
<evidence type="ECO:0000313" key="1">
    <source>
        <dbReference type="EMBL" id="KAG5639874.1"/>
    </source>
</evidence>
<sequence length="163" mass="19138">MAGYPAGDEGVVRFLEVKYGEFREDVQMRHERFFVETLEQALAWIVKWREDNHDASYEAIPAAWRRHLQNASERAKLFDVAIQKTKETNPIAVDVTDREFPPSAHYFWTYRDDKHDFSHASLHSPFVELPFDIWKEPVIAKEGEHTADDICEPEFMARFGRPL</sequence>
<organism evidence="1 2">
    <name type="scientific">Asterophora parasitica</name>
    <dbReference type="NCBI Taxonomy" id="117018"/>
    <lineage>
        <taxon>Eukaryota</taxon>
        <taxon>Fungi</taxon>
        <taxon>Dikarya</taxon>
        <taxon>Basidiomycota</taxon>
        <taxon>Agaricomycotina</taxon>
        <taxon>Agaricomycetes</taxon>
        <taxon>Agaricomycetidae</taxon>
        <taxon>Agaricales</taxon>
        <taxon>Tricholomatineae</taxon>
        <taxon>Lyophyllaceae</taxon>
        <taxon>Asterophora</taxon>
    </lineage>
</organism>
<evidence type="ECO:0000313" key="2">
    <source>
        <dbReference type="Proteomes" id="UP000775547"/>
    </source>
</evidence>
<name>A0A9P7FZ85_9AGAR</name>
<dbReference type="AlphaFoldDB" id="A0A9P7FZ85"/>
<accession>A0A9P7FZ85</accession>
<comment type="caution">
    <text evidence="1">The sequence shown here is derived from an EMBL/GenBank/DDBJ whole genome shotgun (WGS) entry which is preliminary data.</text>
</comment>
<proteinExistence type="predicted"/>
<dbReference type="EMBL" id="JABCKV010001813">
    <property type="protein sequence ID" value="KAG5639874.1"/>
    <property type="molecule type" value="Genomic_DNA"/>
</dbReference>
<dbReference type="OrthoDB" id="3049733at2759"/>
<gene>
    <name evidence="1" type="ORF">DXG03_002724</name>
</gene>